<gene>
    <name evidence="1" type="ORF">HPBE_LOCUS2033</name>
</gene>
<dbReference type="Pfam" id="PF17641">
    <property type="entry name" value="ASPRs"/>
    <property type="match status" value="1"/>
</dbReference>
<proteinExistence type="predicted"/>
<evidence type="ECO:0000313" key="2">
    <source>
        <dbReference type="Proteomes" id="UP000050761"/>
    </source>
</evidence>
<dbReference type="AlphaFoldDB" id="A0A183F790"/>
<name>A0A183F790_HELPZ</name>
<dbReference type="EMBL" id="UZAH01002677">
    <property type="protein sequence ID" value="VDO22733.1"/>
    <property type="molecule type" value="Genomic_DNA"/>
</dbReference>
<organism evidence="2 3">
    <name type="scientific">Heligmosomoides polygyrus</name>
    <name type="common">Parasitic roundworm</name>
    <dbReference type="NCBI Taxonomy" id="6339"/>
    <lineage>
        <taxon>Eukaryota</taxon>
        <taxon>Metazoa</taxon>
        <taxon>Ecdysozoa</taxon>
        <taxon>Nematoda</taxon>
        <taxon>Chromadorea</taxon>
        <taxon>Rhabditida</taxon>
        <taxon>Rhabditina</taxon>
        <taxon>Rhabditomorpha</taxon>
        <taxon>Strongyloidea</taxon>
        <taxon>Heligmosomidae</taxon>
        <taxon>Heligmosomoides</taxon>
    </lineage>
</organism>
<protein>
    <submittedName>
        <fullName evidence="3">Macro domain-containing protein</fullName>
    </submittedName>
</protein>
<accession>A0A183F790</accession>
<sequence>MGQVAISAVIAGADDNTAIRDVITQWPKCTHLQDHFREDLKLEFLLKLFSHSSLKEELTSIKYDCPFEGMAGLMIRDPALREGRPRDGKGHLFLTTFTRPEGGESETEIMDLAATSMKDAVGKVEARHLPELDIVVICNIRWLQKGSTFDFGCNYGKKDGKHEVVCVFLK</sequence>
<evidence type="ECO:0000313" key="1">
    <source>
        <dbReference type="EMBL" id="VDO22733.1"/>
    </source>
</evidence>
<dbReference type="Proteomes" id="UP000050761">
    <property type="component" value="Unassembled WGS sequence"/>
</dbReference>
<dbReference type="WBParaSite" id="HPBE_0000203201-mRNA-1">
    <property type="protein sequence ID" value="HPBE_0000203201-mRNA-1"/>
    <property type="gene ID" value="HPBE_0000203201"/>
</dbReference>
<evidence type="ECO:0000313" key="3">
    <source>
        <dbReference type="WBParaSite" id="HPBE_0000203201-mRNA-1"/>
    </source>
</evidence>
<reference evidence="3" key="2">
    <citation type="submission" date="2019-09" db="UniProtKB">
        <authorList>
            <consortium name="WormBaseParasite"/>
        </authorList>
    </citation>
    <scope>IDENTIFICATION</scope>
</reference>
<accession>A0A3P7UQH4</accession>
<reference evidence="1 2" key="1">
    <citation type="submission" date="2018-11" db="EMBL/GenBank/DDBJ databases">
        <authorList>
            <consortium name="Pathogen Informatics"/>
        </authorList>
    </citation>
    <scope>NUCLEOTIDE SEQUENCE [LARGE SCALE GENOMIC DNA]</scope>
</reference>
<dbReference type="InterPro" id="IPR035109">
    <property type="entry name" value="ASPR"/>
</dbReference>
<keyword evidence="2" id="KW-1185">Reference proteome</keyword>